<dbReference type="InterPro" id="IPR039425">
    <property type="entry name" value="RNA_pol_sigma-70-like"/>
</dbReference>
<accession>A0A327SB52</accession>
<dbReference type="Pfam" id="PF04542">
    <property type="entry name" value="Sigma70_r2"/>
    <property type="match status" value="1"/>
</dbReference>
<evidence type="ECO:0000313" key="10">
    <source>
        <dbReference type="Proteomes" id="UP000248987"/>
    </source>
</evidence>
<feature type="domain" description="RNA polymerase sigma-70 region 2" evidence="7">
    <location>
        <begin position="26"/>
        <end position="92"/>
    </location>
</feature>
<reference evidence="9 10" key="1">
    <citation type="submission" date="2018-06" db="EMBL/GenBank/DDBJ databases">
        <title>Genomic Encyclopedia of Archaeal and Bacterial Type Strains, Phase II (KMG-II): from individual species to whole genera.</title>
        <authorList>
            <person name="Goeker M."/>
        </authorList>
    </citation>
    <scope>NUCLEOTIDE SEQUENCE [LARGE SCALE GENOMIC DNA]</scope>
    <source>
        <strain evidence="9 10">DSM 12408</strain>
    </source>
</reference>
<evidence type="ECO:0000256" key="1">
    <source>
        <dbReference type="ARBA" id="ARBA00010641"/>
    </source>
</evidence>
<dbReference type="GO" id="GO:0016987">
    <property type="term" value="F:sigma factor activity"/>
    <property type="evidence" value="ECO:0007669"/>
    <property type="project" value="UniProtKB-KW"/>
</dbReference>
<dbReference type="EMBL" id="QLLQ01000004">
    <property type="protein sequence ID" value="RAJ25154.1"/>
    <property type="molecule type" value="Genomic_DNA"/>
</dbReference>
<dbReference type="InterPro" id="IPR013324">
    <property type="entry name" value="RNA_pol_sigma_r3/r4-like"/>
</dbReference>
<dbReference type="RefSeq" id="WP_245905275.1">
    <property type="nucleotide sequence ID" value="NZ_LZRN01000019.1"/>
</dbReference>
<keyword evidence="5 6" id="KW-0804">Transcription</keyword>
<evidence type="ECO:0000256" key="4">
    <source>
        <dbReference type="ARBA" id="ARBA00023125"/>
    </source>
</evidence>
<dbReference type="PANTHER" id="PTHR43133:SF46">
    <property type="entry name" value="RNA POLYMERASE SIGMA-70 FACTOR ECF SUBFAMILY"/>
    <property type="match status" value="1"/>
</dbReference>
<dbReference type="GO" id="GO:0006352">
    <property type="term" value="P:DNA-templated transcription initiation"/>
    <property type="evidence" value="ECO:0007669"/>
    <property type="project" value="InterPro"/>
</dbReference>
<dbReference type="InterPro" id="IPR014284">
    <property type="entry name" value="RNA_pol_sigma-70_dom"/>
</dbReference>
<proteinExistence type="inferred from homology"/>
<dbReference type="InterPro" id="IPR013249">
    <property type="entry name" value="RNA_pol_sigma70_r4_t2"/>
</dbReference>
<dbReference type="PANTHER" id="PTHR43133">
    <property type="entry name" value="RNA POLYMERASE ECF-TYPE SIGMA FACTO"/>
    <property type="match status" value="1"/>
</dbReference>
<comment type="similarity">
    <text evidence="1 6">Belongs to the sigma-70 factor family. ECF subfamily.</text>
</comment>
<dbReference type="SUPFAM" id="SSF88946">
    <property type="entry name" value="Sigma2 domain of RNA polymerase sigma factors"/>
    <property type="match status" value="1"/>
</dbReference>
<dbReference type="InterPro" id="IPR000838">
    <property type="entry name" value="RNA_pol_sigma70_ECF_CS"/>
</dbReference>
<dbReference type="GO" id="GO:0003677">
    <property type="term" value="F:DNA binding"/>
    <property type="evidence" value="ECO:0007669"/>
    <property type="project" value="UniProtKB-KW"/>
</dbReference>
<dbReference type="Gene3D" id="1.10.1740.10">
    <property type="match status" value="1"/>
</dbReference>
<evidence type="ECO:0000256" key="3">
    <source>
        <dbReference type="ARBA" id="ARBA00023082"/>
    </source>
</evidence>
<dbReference type="NCBIfam" id="TIGR02937">
    <property type="entry name" value="sigma70-ECF"/>
    <property type="match status" value="1"/>
</dbReference>
<gene>
    <name evidence="9" type="ORF">LX77_01455</name>
</gene>
<protein>
    <recommendedName>
        <fullName evidence="6">RNA polymerase sigma factor</fullName>
    </recommendedName>
</protein>
<evidence type="ECO:0000256" key="2">
    <source>
        <dbReference type="ARBA" id="ARBA00023015"/>
    </source>
</evidence>
<dbReference type="Pfam" id="PF08281">
    <property type="entry name" value="Sigma70_r4_2"/>
    <property type="match status" value="1"/>
</dbReference>
<keyword evidence="3 6" id="KW-0731">Sigma factor</keyword>
<evidence type="ECO:0000259" key="8">
    <source>
        <dbReference type="Pfam" id="PF08281"/>
    </source>
</evidence>
<dbReference type="InterPro" id="IPR036388">
    <property type="entry name" value="WH-like_DNA-bd_sf"/>
</dbReference>
<evidence type="ECO:0000256" key="5">
    <source>
        <dbReference type="ARBA" id="ARBA00023163"/>
    </source>
</evidence>
<feature type="domain" description="RNA polymerase sigma factor 70 region 4 type 2" evidence="8">
    <location>
        <begin position="128"/>
        <end position="170"/>
    </location>
</feature>
<dbReference type="AlphaFoldDB" id="A0A327SB52"/>
<dbReference type="InterPro" id="IPR007627">
    <property type="entry name" value="RNA_pol_sigma70_r2"/>
</dbReference>
<evidence type="ECO:0000256" key="6">
    <source>
        <dbReference type="RuleBase" id="RU000716"/>
    </source>
</evidence>
<keyword evidence="2 6" id="KW-0805">Transcription regulation</keyword>
<name>A0A327SB52_9FLAO</name>
<dbReference type="SUPFAM" id="SSF88659">
    <property type="entry name" value="Sigma3 and sigma4 domains of RNA polymerase sigma factors"/>
    <property type="match status" value="1"/>
</dbReference>
<keyword evidence="4 6" id="KW-0238">DNA-binding</keyword>
<dbReference type="InterPro" id="IPR013325">
    <property type="entry name" value="RNA_pol_sigma_r2"/>
</dbReference>
<dbReference type="PROSITE" id="PS01063">
    <property type="entry name" value="SIGMA70_ECF"/>
    <property type="match status" value="1"/>
</dbReference>
<sequence length="198" mass="23203">MESLYKNNAEFINHLQKGDEKAYVHLVKTYHRPLFAYALSLNSDHALAEDIVQTVFLKTWEYRKRLIPDYSIKSFLYKITYNEFINQYHKTRALSTLESAYMEAIDEVVDDGNLELLERKIALVTKGIENLPPKCKETFLLSNKEGLTNIEIAEYMNISIKTVEGHITKAFSILREKIGDKTKLILFFVFRYNKIHRT</sequence>
<keyword evidence="10" id="KW-1185">Reference proteome</keyword>
<organism evidence="9 10">
    <name type="scientific">Gelidibacter algens</name>
    <dbReference type="NCBI Taxonomy" id="49280"/>
    <lineage>
        <taxon>Bacteria</taxon>
        <taxon>Pseudomonadati</taxon>
        <taxon>Bacteroidota</taxon>
        <taxon>Flavobacteriia</taxon>
        <taxon>Flavobacteriales</taxon>
        <taxon>Flavobacteriaceae</taxon>
        <taxon>Gelidibacter</taxon>
    </lineage>
</organism>
<dbReference type="Gene3D" id="1.10.10.10">
    <property type="entry name" value="Winged helix-like DNA-binding domain superfamily/Winged helix DNA-binding domain"/>
    <property type="match status" value="1"/>
</dbReference>
<comment type="caution">
    <text evidence="9">The sequence shown here is derived from an EMBL/GenBank/DDBJ whole genome shotgun (WGS) entry which is preliminary data.</text>
</comment>
<dbReference type="Proteomes" id="UP000248987">
    <property type="component" value="Unassembled WGS sequence"/>
</dbReference>
<evidence type="ECO:0000313" key="9">
    <source>
        <dbReference type="EMBL" id="RAJ25154.1"/>
    </source>
</evidence>
<evidence type="ECO:0000259" key="7">
    <source>
        <dbReference type="Pfam" id="PF04542"/>
    </source>
</evidence>